<feature type="domain" description="Glycosyl transferase family 1" evidence="3">
    <location>
        <begin position="180"/>
        <end position="333"/>
    </location>
</feature>
<reference evidence="4 5" key="1">
    <citation type="submission" date="2024-06" db="EMBL/GenBank/DDBJ databases">
        <title>Chitinophaga defluvii sp. nov., isolated from municipal sewage.</title>
        <authorList>
            <person name="Zhang L."/>
        </authorList>
    </citation>
    <scope>NUCLEOTIDE SEQUENCE [LARGE SCALE GENOMIC DNA]</scope>
    <source>
        <strain evidence="4 5">H8</strain>
    </source>
</reference>
<comment type="caution">
    <text evidence="4">The sequence shown here is derived from an EMBL/GenBank/DDBJ whole genome shotgun (WGS) entry which is preliminary data.</text>
</comment>
<dbReference type="Proteomes" id="UP001549749">
    <property type="component" value="Unassembled WGS sequence"/>
</dbReference>
<gene>
    <name evidence="4" type="ORF">ABR189_04390</name>
</gene>
<evidence type="ECO:0000313" key="5">
    <source>
        <dbReference type="Proteomes" id="UP001549749"/>
    </source>
</evidence>
<dbReference type="EC" id="2.4.-.-" evidence="4"/>
<evidence type="ECO:0000259" key="3">
    <source>
        <dbReference type="Pfam" id="PF00534"/>
    </source>
</evidence>
<accession>A0ABV2T378</accession>
<proteinExistence type="predicted"/>
<dbReference type="SUPFAM" id="SSF53756">
    <property type="entry name" value="UDP-Glycosyltransferase/glycogen phosphorylase"/>
    <property type="match status" value="1"/>
</dbReference>
<evidence type="ECO:0000256" key="1">
    <source>
        <dbReference type="ARBA" id="ARBA00022676"/>
    </source>
</evidence>
<protein>
    <submittedName>
        <fullName evidence="4">Glycosyltransferase</fullName>
        <ecNumber evidence="4">2.4.-.-</ecNumber>
    </submittedName>
</protein>
<dbReference type="RefSeq" id="WP_354659231.1">
    <property type="nucleotide sequence ID" value="NZ_JBEXAC010000001.1"/>
</dbReference>
<dbReference type="EMBL" id="JBEXAC010000001">
    <property type="protein sequence ID" value="MET6996589.1"/>
    <property type="molecule type" value="Genomic_DNA"/>
</dbReference>
<dbReference type="PANTHER" id="PTHR12526:SF629">
    <property type="entry name" value="TEICHURONIC ACID BIOSYNTHESIS GLYCOSYLTRANSFERASE TUAH-RELATED"/>
    <property type="match status" value="1"/>
</dbReference>
<name>A0ABV2T378_9BACT</name>
<dbReference type="Pfam" id="PF00534">
    <property type="entry name" value="Glycos_transf_1"/>
    <property type="match status" value="1"/>
</dbReference>
<dbReference type="PANTHER" id="PTHR12526">
    <property type="entry name" value="GLYCOSYLTRANSFERASE"/>
    <property type="match status" value="1"/>
</dbReference>
<evidence type="ECO:0000256" key="2">
    <source>
        <dbReference type="ARBA" id="ARBA00022679"/>
    </source>
</evidence>
<keyword evidence="1 4" id="KW-0328">Glycosyltransferase</keyword>
<dbReference type="InterPro" id="IPR001296">
    <property type="entry name" value="Glyco_trans_1"/>
</dbReference>
<dbReference type="GO" id="GO:0016757">
    <property type="term" value="F:glycosyltransferase activity"/>
    <property type="evidence" value="ECO:0007669"/>
    <property type="project" value="UniProtKB-KW"/>
</dbReference>
<dbReference type="Gene3D" id="3.40.50.2000">
    <property type="entry name" value="Glycogen Phosphorylase B"/>
    <property type="match status" value="2"/>
</dbReference>
<organism evidence="4 5">
    <name type="scientific">Chitinophaga defluvii</name>
    <dbReference type="NCBI Taxonomy" id="3163343"/>
    <lineage>
        <taxon>Bacteria</taxon>
        <taxon>Pseudomonadati</taxon>
        <taxon>Bacteroidota</taxon>
        <taxon>Chitinophagia</taxon>
        <taxon>Chitinophagales</taxon>
        <taxon>Chitinophagaceae</taxon>
        <taxon>Chitinophaga</taxon>
    </lineage>
</organism>
<keyword evidence="5" id="KW-1185">Reference proteome</keyword>
<evidence type="ECO:0000313" key="4">
    <source>
        <dbReference type="EMBL" id="MET6996589.1"/>
    </source>
</evidence>
<keyword evidence="2 4" id="KW-0808">Transferase</keyword>
<sequence length="366" mass="42551">MDKILFFCYGDIAQDGRILRSINAIIELGLDPIIISYSKENKLPLDGKYLHVNIKKGKRHLGLIQGMAHVIKYVSRYKTKFVYFHDYYYAPALNLVKALFPNRVIVYDSHELLVPLDEINGDRRNNFFYKAERRNIKSANIVISANKERAKVMEEKYQLNKNIYAVRNIPELHDTNYKTKAVSSKKILVYQGAIYPGRGIDVFIKAMQYFDDNTLLMIVGDGPLLPELKKMAEELELNKKIKFLGKVSANELYRLLVEECDFGIITYSNENLNNQFCAPNKLYEYIHLGLPFITTSQETILSEVRGYDFYTNIDLDDSVEVTASKIRNFIANYVPENESFRKFCELNNWDSEKKIYSKIFTENVNK</sequence>